<feature type="transmembrane region" description="Helical" evidence="1">
    <location>
        <begin position="29"/>
        <end position="48"/>
    </location>
</feature>
<sequence>HTKTNTHKLNLHLTLSLMKIPEKLLKLKYHFLTTILLSLTLFSLILMAPKLLTLITYFWPLFLSTALVLTLVFVFAKTCPLPHTDASIHKDLLDYVSGDHESQFDLHNKSD</sequence>
<feature type="non-terminal residue" evidence="2">
    <location>
        <position position="1"/>
    </location>
</feature>
<evidence type="ECO:0000313" key="2">
    <source>
        <dbReference type="EMBL" id="KAI5432796.1"/>
    </source>
</evidence>
<dbReference type="EMBL" id="JAMSHJ010000002">
    <property type="protein sequence ID" value="KAI5432796.1"/>
    <property type="molecule type" value="Genomic_DNA"/>
</dbReference>
<dbReference type="AlphaFoldDB" id="A0A9D4Y9Z8"/>
<dbReference type="PANTHER" id="PTHR34125:SF2">
    <property type="entry name" value="TRANSMEMBRANE PROTEIN"/>
    <property type="match status" value="1"/>
</dbReference>
<evidence type="ECO:0000256" key="1">
    <source>
        <dbReference type="SAM" id="Phobius"/>
    </source>
</evidence>
<keyword evidence="1" id="KW-0472">Membrane</keyword>
<reference evidence="2 3" key="1">
    <citation type="journal article" date="2022" name="Nat. Genet.">
        <title>Improved pea reference genome and pan-genome highlight genomic features and evolutionary characteristics.</title>
        <authorList>
            <person name="Yang T."/>
            <person name="Liu R."/>
            <person name="Luo Y."/>
            <person name="Hu S."/>
            <person name="Wang D."/>
            <person name="Wang C."/>
            <person name="Pandey M.K."/>
            <person name="Ge S."/>
            <person name="Xu Q."/>
            <person name="Li N."/>
            <person name="Li G."/>
            <person name="Huang Y."/>
            <person name="Saxena R.K."/>
            <person name="Ji Y."/>
            <person name="Li M."/>
            <person name="Yan X."/>
            <person name="He Y."/>
            <person name="Liu Y."/>
            <person name="Wang X."/>
            <person name="Xiang C."/>
            <person name="Varshney R.K."/>
            <person name="Ding H."/>
            <person name="Gao S."/>
            <person name="Zong X."/>
        </authorList>
    </citation>
    <scope>NUCLEOTIDE SEQUENCE [LARGE SCALE GENOMIC DNA]</scope>
    <source>
        <strain evidence="2 3">cv. Zhongwan 6</strain>
    </source>
</reference>
<evidence type="ECO:0000313" key="3">
    <source>
        <dbReference type="Proteomes" id="UP001058974"/>
    </source>
</evidence>
<keyword evidence="3" id="KW-1185">Reference proteome</keyword>
<feature type="transmembrane region" description="Helical" evidence="1">
    <location>
        <begin position="54"/>
        <end position="76"/>
    </location>
</feature>
<dbReference type="Gramene" id="Psat02G0019800-T1">
    <property type="protein sequence ID" value="KAI5432796.1"/>
    <property type="gene ID" value="KIW84_020198"/>
</dbReference>
<keyword evidence="1" id="KW-1133">Transmembrane helix</keyword>
<keyword evidence="1" id="KW-0812">Transmembrane</keyword>
<comment type="caution">
    <text evidence="2">The sequence shown here is derived from an EMBL/GenBank/DDBJ whole genome shotgun (WGS) entry which is preliminary data.</text>
</comment>
<gene>
    <name evidence="2" type="ORF">KIW84_020198</name>
</gene>
<accession>A0A9D4Y9Z8</accession>
<organism evidence="2 3">
    <name type="scientific">Pisum sativum</name>
    <name type="common">Garden pea</name>
    <name type="synonym">Lathyrus oleraceus</name>
    <dbReference type="NCBI Taxonomy" id="3888"/>
    <lineage>
        <taxon>Eukaryota</taxon>
        <taxon>Viridiplantae</taxon>
        <taxon>Streptophyta</taxon>
        <taxon>Embryophyta</taxon>
        <taxon>Tracheophyta</taxon>
        <taxon>Spermatophyta</taxon>
        <taxon>Magnoliopsida</taxon>
        <taxon>eudicotyledons</taxon>
        <taxon>Gunneridae</taxon>
        <taxon>Pentapetalae</taxon>
        <taxon>rosids</taxon>
        <taxon>fabids</taxon>
        <taxon>Fabales</taxon>
        <taxon>Fabaceae</taxon>
        <taxon>Papilionoideae</taxon>
        <taxon>50 kb inversion clade</taxon>
        <taxon>NPAAA clade</taxon>
        <taxon>Hologalegina</taxon>
        <taxon>IRL clade</taxon>
        <taxon>Fabeae</taxon>
        <taxon>Lathyrus</taxon>
    </lineage>
</organism>
<protein>
    <submittedName>
        <fullName evidence="2">Uncharacterized protein</fullName>
    </submittedName>
</protein>
<dbReference type="Proteomes" id="UP001058974">
    <property type="component" value="Chromosome 2"/>
</dbReference>
<dbReference type="PANTHER" id="PTHR34125">
    <property type="entry name" value="OS01G0762900 PROTEIN"/>
    <property type="match status" value="1"/>
</dbReference>
<name>A0A9D4Y9Z8_PEA</name>
<proteinExistence type="predicted"/>